<sequence>MTCGPYARAIILLSLSYVAVFLSSLWAFRVELSAGAGRNGVPPPPQIGVPNGQTIRRDDAFHGDGSSSPNPNPATSPGGDYVHIKRGHGISGAPTVSANDRSSGGTAVATIPLSDRRFPSYGSSAFDRVCGYADRAGSEENGCHIYVTVDPHSNEGVSAWAAQVASGFLYAVQMGCSVKVDYGHWKRDRGNYVSVPEVLSPIHFGADAKSALGGESLAADGSKIGGRSRRVLDWTAPPEFRCISKYCMRLREGGMVDPAARVKAEERLLREKRLEHPLAVVPRYRFAYNGGSHTIRRGDFENVTAALPGFEIETGMACAWNRLFRLASTASKYRPDLFTRIWPALHRNDTFVIALYVRTRHADRAARLKKEGKEITAKDDDIRFLKSYELVVNCASQLEERNVLSEQGNTLFSQSAWLVVTDSPKLAQYIASNYDTTNNTSFGRNVGNSSSILPRRVVTTASRGVHSKPQNGPNTSDFADGFIDWYLVGESDAVISHGALSFGSTAALRSARPLYDSECNKRTLVAA</sequence>
<evidence type="ECO:0000313" key="3">
    <source>
        <dbReference type="EMBL" id="CAE2242628.1"/>
    </source>
</evidence>
<feature type="compositionally biased region" description="Low complexity" evidence="1">
    <location>
        <begin position="65"/>
        <end position="79"/>
    </location>
</feature>
<organism evidence="3">
    <name type="scientific">Odontella aurita</name>
    <dbReference type="NCBI Taxonomy" id="265563"/>
    <lineage>
        <taxon>Eukaryota</taxon>
        <taxon>Sar</taxon>
        <taxon>Stramenopiles</taxon>
        <taxon>Ochrophyta</taxon>
        <taxon>Bacillariophyta</taxon>
        <taxon>Mediophyceae</taxon>
        <taxon>Biddulphiophycidae</taxon>
        <taxon>Eupodiscales</taxon>
        <taxon>Odontellaceae</taxon>
        <taxon>Odontella</taxon>
    </lineage>
</organism>
<reference evidence="3" key="1">
    <citation type="submission" date="2021-01" db="EMBL/GenBank/DDBJ databases">
        <authorList>
            <person name="Corre E."/>
            <person name="Pelletier E."/>
            <person name="Niang G."/>
            <person name="Scheremetjew M."/>
            <person name="Finn R."/>
            <person name="Kale V."/>
            <person name="Holt S."/>
            <person name="Cochrane G."/>
            <person name="Meng A."/>
            <person name="Brown T."/>
            <person name="Cohen L."/>
        </authorList>
    </citation>
    <scope>NUCLEOTIDE SEQUENCE</scope>
    <source>
        <strain evidence="3">Isolate 1302-5</strain>
    </source>
</reference>
<evidence type="ECO:0000256" key="2">
    <source>
        <dbReference type="SAM" id="Phobius"/>
    </source>
</evidence>
<keyword evidence="2" id="KW-0812">Transmembrane</keyword>
<protein>
    <submittedName>
        <fullName evidence="3">Uncharacterized protein</fullName>
    </submittedName>
</protein>
<dbReference type="EMBL" id="HBKQ01024574">
    <property type="protein sequence ID" value="CAE2242628.1"/>
    <property type="molecule type" value="Transcribed_RNA"/>
</dbReference>
<feature type="region of interest" description="Disordered" evidence="1">
    <location>
        <begin position="37"/>
        <end position="84"/>
    </location>
</feature>
<keyword evidence="2" id="KW-0472">Membrane</keyword>
<feature type="transmembrane region" description="Helical" evidence="2">
    <location>
        <begin position="6"/>
        <end position="28"/>
    </location>
</feature>
<proteinExistence type="predicted"/>
<keyword evidence="2" id="KW-1133">Transmembrane helix</keyword>
<evidence type="ECO:0000256" key="1">
    <source>
        <dbReference type="SAM" id="MobiDB-lite"/>
    </source>
</evidence>
<accession>A0A7S4IXM8</accession>
<gene>
    <name evidence="3" type="ORF">OAUR00152_LOCUS16775</name>
</gene>
<name>A0A7S4IXM8_9STRA</name>
<dbReference type="AlphaFoldDB" id="A0A7S4IXM8"/>